<organism evidence="6 7">
    <name type="scientific">Acidianus sulfidivorans JP7</name>
    <dbReference type="NCBI Taxonomy" id="619593"/>
    <lineage>
        <taxon>Archaea</taxon>
        <taxon>Thermoproteota</taxon>
        <taxon>Thermoprotei</taxon>
        <taxon>Sulfolobales</taxon>
        <taxon>Sulfolobaceae</taxon>
        <taxon>Acidianus</taxon>
    </lineage>
</organism>
<evidence type="ECO:0000256" key="2">
    <source>
        <dbReference type="ARBA" id="ARBA00006161"/>
    </source>
</evidence>
<dbReference type="KEGG" id="asul:DFR86_11630"/>
<protein>
    <recommendedName>
        <fullName evidence="5">CRISPR type III-B/RAMP module-associated protein Cmr5</fullName>
    </recommendedName>
</protein>
<evidence type="ECO:0000313" key="6">
    <source>
        <dbReference type="EMBL" id="AWR98121.1"/>
    </source>
</evidence>
<dbReference type="RefSeq" id="WP_110381011.1">
    <property type="nucleotide sequence ID" value="NZ_CP029288.2"/>
</dbReference>
<keyword evidence="4" id="KW-0051">Antiviral defense</keyword>
<dbReference type="NCBIfam" id="TIGR01881">
    <property type="entry name" value="cas_Cmr5"/>
    <property type="match status" value="1"/>
</dbReference>
<evidence type="ECO:0000256" key="3">
    <source>
        <dbReference type="ARBA" id="ARBA00022490"/>
    </source>
</evidence>
<dbReference type="GO" id="GO:0005737">
    <property type="term" value="C:cytoplasm"/>
    <property type="evidence" value="ECO:0007669"/>
    <property type="project" value="UniProtKB-SubCell"/>
</dbReference>
<accession>A0A2U9IQ22</accession>
<dbReference type="InterPro" id="IPR010160">
    <property type="entry name" value="CRISPR-assoc_prot_Cmr5"/>
</dbReference>
<dbReference type="InterPro" id="IPR023101">
    <property type="entry name" value="AF1862-like_dom_sf"/>
</dbReference>
<dbReference type="GO" id="GO:0051607">
    <property type="term" value="P:defense response to virus"/>
    <property type="evidence" value="ECO:0007669"/>
    <property type="project" value="UniProtKB-KW"/>
</dbReference>
<keyword evidence="7" id="KW-1185">Reference proteome</keyword>
<name>A0A2U9IQ22_9CREN</name>
<evidence type="ECO:0000256" key="1">
    <source>
        <dbReference type="ARBA" id="ARBA00004496"/>
    </source>
</evidence>
<keyword evidence="3" id="KW-0963">Cytoplasm</keyword>
<dbReference type="AlphaFoldDB" id="A0A2U9IQ22"/>
<dbReference type="Proteomes" id="UP000248410">
    <property type="component" value="Chromosome"/>
</dbReference>
<evidence type="ECO:0000256" key="5">
    <source>
        <dbReference type="ARBA" id="ARBA00030001"/>
    </source>
</evidence>
<dbReference type="OrthoDB" id="387016at2157"/>
<dbReference type="SUPFAM" id="SSF158568">
    <property type="entry name" value="AF1862-like"/>
    <property type="match status" value="1"/>
</dbReference>
<dbReference type="EMBL" id="CP029288">
    <property type="protein sequence ID" value="AWR98121.1"/>
    <property type="molecule type" value="Genomic_DNA"/>
</dbReference>
<dbReference type="Gene3D" id="1.10.520.30">
    <property type="entry name" value="AF1862-like domain"/>
    <property type="match status" value="1"/>
</dbReference>
<evidence type="ECO:0000313" key="7">
    <source>
        <dbReference type="Proteomes" id="UP000248410"/>
    </source>
</evidence>
<gene>
    <name evidence="6" type="primary">cmr5</name>
    <name evidence="6" type="ORF">DFR86_11630</name>
</gene>
<comment type="subcellular location">
    <subcellularLocation>
        <location evidence="1">Cytoplasm</location>
    </subcellularLocation>
</comment>
<dbReference type="GeneID" id="36838629"/>
<evidence type="ECO:0000256" key="4">
    <source>
        <dbReference type="ARBA" id="ARBA00023118"/>
    </source>
</evidence>
<sequence length="147" mass="16534">MSEIINLINLVVELAKKFENCGEDFKRRAEEFPTLMTQVGLAPALTFFLSKSDVEKVASLYNNISGQIDCKDTDGYSSYTAALIYLINKVENLCEIKEGDKNLIINSIIDCVKKVSQREETGMLPKKLIPYVVELKKVVNIIIPEQS</sequence>
<reference evidence="6 7" key="1">
    <citation type="submission" date="2018-05" db="EMBL/GenBank/DDBJ databases">
        <title>Complete Genome Sequences of Extremely Thermoacidophilic, Metal-Mobilizing Type-Strain Members of the Archaeal Family Sulfolobaceae: Acidianus brierleyi DSM-1651T, Acidianus sulfidivorans DSM-18786T, Metallosphaera hakonensis DSM-7519T, and Metallosphaera prunae DSM-10039T.</title>
        <authorList>
            <person name="Counts J.A."/>
            <person name="Kelly R.M."/>
        </authorList>
    </citation>
    <scope>NUCLEOTIDE SEQUENCE [LARGE SCALE GENOMIC DNA]</scope>
    <source>
        <strain evidence="6 7">JP7</strain>
    </source>
</reference>
<dbReference type="Pfam" id="PF09701">
    <property type="entry name" value="Cas_Cmr5"/>
    <property type="match status" value="1"/>
</dbReference>
<comment type="similarity">
    <text evidence="2">Belongs to the CRISPR system Cmr5 family.</text>
</comment>
<proteinExistence type="inferred from homology"/>